<dbReference type="InterPro" id="IPR009045">
    <property type="entry name" value="Zn_M74/Hedgehog-like"/>
</dbReference>
<dbReference type="RefSeq" id="WP_114409560.1">
    <property type="nucleotide sequence ID" value="NZ_QOWE01000032.1"/>
</dbReference>
<dbReference type="InterPro" id="IPR036366">
    <property type="entry name" value="PGBDSf"/>
</dbReference>
<dbReference type="Gene3D" id="1.10.101.10">
    <property type="entry name" value="PGBD-like superfamily/PGBD"/>
    <property type="match status" value="1"/>
</dbReference>
<sequence length="260" mass="28387">MQVLKQNSKGADVKKWQLFLIGQGFELGVADGKFGLRTHEATVAFQKKNNLLDDGVVGNKTVGVAMQLGFPVLTNPDPAKEGPNWPLKPDFSPLAGIAARQALFGKFKFAAAPVPGNPENIKILDDWESKNIVKVTIPQLIGKTGAPASGTIRFHHLATPQLVSMWAEWENEGLLDLVLSYAGSFVPRFVRGSRTELSNHAFGTAFDINVPQNMLSTMPALVGKKGSVRELVPIANKHGFYWGGHFTRLDGMHFEVARVM</sequence>
<dbReference type="SUPFAM" id="SSF55166">
    <property type="entry name" value="Hedgehog/DD-peptidase"/>
    <property type="match status" value="1"/>
</dbReference>
<dbReference type="Gene3D" id="3.30.1380.10">
    <property type="match status" value="1"/>
</dbReference>
<evidence type="ECO:0000313" key="3">
    <source>
        <dbReference type="EMBL" id="RCR65989.1"/>
    </source>
</evidence>
<evidence type="ECO:0000259" key="1">
    <source>
        <dbReference type="Pfam" id="PF01471"/>
    </source>
</evidence>
<feature type="domain" description="Peptidase M15C" evidence="2">
    <location>
        <begin position="192"/>
        <end position="256"/>
    </location>
</feature>
<dbReference type="EMBL" id="QOWE01000032">
    <property type="protein sequence ID" value="RCR65989.1"/>
    <property type="molecule type" value="Genomic_DNA"/>
</dbReference>
<dbReference type="SUPFAM" id="SSF47090">
    <property type="entry name" value="PGBD-like"/>
    <property type="match status" value="1"/>
</dbReference>
<dbReference type="Proteomes" id="UP000253383">
    <property type="component" value="Unassembled WGS sequence"/>
</dbReference>
<comment type="caution">
    <text evidence="3">The sequence shown here is derived from an EMBL/GenBank/DDBJ whole genome shotgun (WGS) entry which is preliminary data.</text>
</comment>
<name>A0A368JE88_9BACT</name>
<dbReference type="InterPro" id="IPR039561">
    <property type="entry name" value="Peptidase_M15C"/>
</dbReference>
<evidence type="ECO:0000259" key="2">
    <source>
        <dbReference type="Pfam" id="PF13539"/>
    </source>
</evidence>
<evidence type="ECO:0000313" key="4">
    <source>
        <dbReference type="Proteomes" id="UP000253383"/>
    </source>
</evidence>
<dbReference type="AlphaFoldDB" id="A0A368JE88"/>
<gene>
    <name evidence="3" type="ORF">DUE52_28820</name>
</gene>
<dbReference type="Pfam" id="PF13539">
    <property type="entry name" value="Peptidase_M15_4"/>
    <property type="match status" value="1"/>
</dbReference>
<protein>
    <submittedName>
        <fullName evidence="3">Peptidoglycan-binding protein</fullName>
    </submittedName>
</protein>
<accession>A0A368JE88</accession>
<organism evidence="3 4">
    <name type="scientific">Larkinella punicea</name>
    <dbReference type="NCBI Taxonomy" id="2315727"/>
    <lineage>
        <taxon>Bacteria</taxon>
        <taxon>Pseudomonadati</taxon>
        <taxon>Bacteroidota</taxon>
        <taxon>Cytophagia</taxon>
        <taxon>Cytophagales</taxon>
        <taxon>Spirosomataceae</taxon>
        <taxon>Larkinella</taxon>
    </lineage>
</organism>
<reference evidence="3 4" key="1">
    <citation type="submission" date="2018-07" db="EMBL/GenBank/DDBJ databases">
        <title>Genome analysis of Larkinella rosea.</title>
        <authorList>
            <person name="Zhou Z."/>
            <person name="Wang G."/>
        </authorList>
    </citation>
    <scope>NUCLEOTIDE SEQUENCE [LARGE SCALE GENOMIC DNA]</scope>
    <source>
        <strain evidence="4">zzj9</strain>
    </source>
</reference>
<dbReference type="GO" id="GO:0008233">
    <property type="term" value="F:peptidase activity"/>
    <property type="evidence" value="ECO:0007669"/>
    <property type="project" value="InterPro"/>
</dbReference>
<dbReference type="InterPro" id="IPR036365">
    <property type="entry name" value="PGBD-like_sf"/>
</dbReference>
<feature type="domain" description="Peptidoglycan binding-like" evidence="1">
    <location>
        <begin position="10"/>
        <end position="62"/>
    </location>
</feature>
<keyword evidence="4" id="KW-1185">Reference proteome</keyword>
<proteinExistence type="predicted"/>
<dbReference type="InterPro" id="IPR002477">
    <property type="entry name" value="Peptidoglycan-bd-like"/>
</dbReference>
<dbReference type="OrthoDB" id="9799970at2"/>
<dbReference type="Pfam" id="PF01471">
    <property type="entry name" value="PG_binding_1"/>
    <property type="match status" value="1"/>
</dbReference>